<feature type="chain" id="PRO_5042978753" evidence="1">
    <location>
        <begin position="17"/>
        <end position="115"/>
    </location>
</feature>
<proteinExistence type="predicted"/>
<accession>A0AAN6M2D2</accession>
<keyword evidence="3" id="KW-1185">Reference proteome</keyword>
<dbReference type="EMBL" id="WVTA01000005">
    <property type="protein sequence ID" value="KAK3210417.1"/>
    <property type="molecule type" value="Genomic_DNA"/>
</dbReference>
<name>A0AAN6M2D2_9PLEO</name>
<evidence type="ECO:0000313" key="3">
    <source>
        <dbReference type="Proteomes" id="UP001280581"/>
    </source>
</evidence>
<dbReference type="Gene3D" id="2.60.20.10">
    <property type="entry name" value="Crystallins"/>
    <property type="match status" value="1"/>
</dbReference>
<gene>
    <name evidence="2" type="ORF">GRF29_44g2724466</name>
</gene>
<organism evidence="2 3">
    <name type="scientific">Pseudopithomyces chartarum</name>
    <dbReference type="NCBI Taxonomy" id="1892770"/>
    <lineage>
        <taxon>Eukaryota</taxon>
        <taxon>Fungi</taxon>
        <taxon>Dikarya</taxon>
        <taxon>Ascomycota</taxon>
        <taxon>Pezizomycotina</taxon>
        <taxon>Dothideomycetes</taxon>
        <taxon>Pleosporomycetidae</taxon>
        <taxon>Pleosporales</taxon>
        <taxon>Massarineae</taxon>
        <taxon>Didymosphaeriaceae</taxon>
        <taxon>Pseudopithomyces</taxon>
    </lineage>
</organism>
<evidence type="ECO:0000313" key="2">
    <source>
        <dbReference type="EMBL" id="KAK3210417.1"/>
    </source>
</evidence>
<comment type="caution">
    <text evidence="2">The sequence shown here is derived from an EMBL/GenBank/DDBJ whole genome shotgun (WGS) entry which is preliminary data.</text>
</comment>
<feature type="signal peptide" evidence="1">
    <location>
        <begin position="1"/>
        <end position="16"/>
    </location>
</feature>
<protein>
    <submittedName>
        <fullName evidence="2">Uncharacterized protein</fullName>
    </submittedName>
</protein>
<dbReference type="Proteomes" id="UP001280581">
    <property type="component" value="Unassembled WGS sequence"/>
</dbReference>
<reference evidence="2 3" key="1">
    <citation type="submission" date="2021-02" db="EMBL/GenBank/DDBJ databases">
        <title>Genome assembly of Pseudopithomyces chartarum.</title>
        <authorList>
            <person name="Jauregui R."/>
            <person name="Singh J."/>
            <person name="Voisey C."/>
        </authorList>
    </citation>
    <scope>NUCLEOTIDE SEQUENCE [LARGE SCALE GENOMIC DNA]</scope>
    <source>
        <strain evidence="2 3">AGR01</strain>
    </source>
</reference>
<dbReference type="AlphaFoldDB" id="A0AAN6M2D2"/>
<sequence length="115" mass="12676">MFSLLTIISAVGLATAATTPLVQRDTITVTICKGQDLTGNCMFPSIITQNQCLGYSNTEWDNNMQSINVPSGYRCRFWDSNNCNGDSSDDLYGPGTINIRGNMRNKATSFKCYKN</sequence>
<evidence type="ECO:0000256" key="1">
    <source>
        <dbReference type="SAM" id="SignalP"/>
    </source>
</evidence>
<keyword evidence="1" id="KW-0732">Signal</keyword>